<protein>
    <submittedName>
        <fullName evidence="1">Uncharacterized protein</fullName>
    </submittedName>
</protein>
<dbReference type="STRING" id="869212.Turpa_0082"/>
<keyword evidence="2" id="KW-1185">Reference proteome</keyword>
<dbReference type="HOGENOM" id="CLU_2792841_0_0_12"/>
<proteinExistence type="predicted"/>
<name>I4B0D7_TURPD</name>
<sequence length="68" mass="7937">MKPKKNSLATSSPEELHQRLLKLSLWDSLNKNRKQPISFAFKVNPHDVINRALSVEYLARMRQRESSC</sequence>
<accession>I4B0D7</accession>
<dbReference type="KEGG" id="tpx:Turpa_0082"/>
<gene>
    <name evidence="1" type="ordered locus">Turpa_0082</name>
</gene>
<dbReference type="RefSeq" id="WP_014801265.1">
    <property type="nucleotide sequence ID" value="NC_018020.1"/>
</dbReference>
<organism evidence="1 2">
    <name type="scientific">Turneriella parva (strain ATCC BAA-1111 / DSM 21527 / NCTC 11395 / H)</name>
    <name type="common">Leptospira parva</name>
    <dbReference type="NCBI Taxonomy" id="869212"/>
    <lineage>
        <taxon>Bacteria</taxon>
        <taxon>Pseudomonadati</taxon>
        <taxon>Spirochaetota</taxon>
        <taxon>Spirochaetia</taxon>
        <taxon>Leptospirales</taxon>
        <taxon>Leptospiraceae</taxon>
        <taxon>Turneriella</taxon>
    </lineage>
</organism>
<dbReference type="Proteomes" id="UP000006048">
    <property type="component" value="Chromosome"/>
</dbReference>
<evidence type="ECO:0000313" key="2">
    <source>
        <dbReference type="Proteomes" id="UP000006048"/>
    </source>
</evidence>
<reference evidence="1 2" key="1">
    <citation type="submission" date="2012-06" db="EMBL/GenBank/DDBJ databases">
        <title>The complete chromosome of genome of Turneriella parva DSM 21527.</title>
        <authorList>
            <consortium name="US DOE Joint Genome Institute (JGI-PGF)"/>
            <person name="Lucas S."/>
            <person name="Han J."/>
            <person name="Lapidus A."/>
            <person name="Bruce D."/>
            <person name="Goodwin L."/>
            <person name="Pitluck S."/>
            <person name="Peters L."/>
            <person name="Kyrpides N."/>
            <person name="Mavromatis K."/>
            <person name="Ivanova N."/>
            <person name="Mikhailova N."/>
            <person name="Chertkov O."/>
            <person name="Detter J.C."/>
            <person name="Tapia R."/>
            <person name="Han C."/>
            <person name="Land M."/>
            <person name="Hauser L."/>
            <person name="Markowitz V."/>
            <person name="Cheng J.-F."/>
            <person name="Hugenholtz P."/>
            <person name="Woyke T."/>
            <person name="Wu D."/>
            <person name="Gronow S."/>
            <person name="Wellnitz S."/>
            <person name="Brambilla E."/>
            <person name="Klenk H.-P."/>
            <person name="Eisen J.A."/>
        </authorList>
    </citation>
    <scope>NUCLEOTIDE SEQUENCE [LARGE SCALE GENOMIC DNA]</scope>
    <source>
        <strain evidence="2">ATCC BAA-1111 / DSM 21527 / NCTC 11395 / H</strain>
    </source>
</reference>
<dbReference type="EMBL" id="CP002959">
    <property type="protein sequence ID" value="AFM10744.1"/>
    <property type="molecule type" value="Genomic_DNA"/>
</dbReference>
<evidence type="ECO:0000313" key="1">
    <source>
        <dbReference type="EMBL" id="AFM10744.1"/>
    </source>
</evidence>
<dbReference type="AlphaFoldDB" id="I4B0D7"/>